<dbReference type="RefSeq" id="WP_266602914.1">
    <property type="nucleotide sequence ID" value="NZ_JAPHNL010000276.1"/>
</dbReference>
<name>A0ABT3TZY2_9ACTN</name>
<evidence type="ECO:0000313" key="1">
    <source>
        <dbReference type="EMBL" id="MCX3062579.1"/>
    </source>
</evidence>
<dbReference type="EMBL" id="JAPHNL010000276">
    <property type="protein sequence ID" value="MCX3062579.1"/>
    <property type="molecule type" value="Genomic_DNA"/>
</dbReference>
<accession>A0ABT3TZY2</accession>
<organism evidence="1 2">
    <name type="scientific">Streptomyces beihaiensis</name>
    <dbReference type="NCBI Taxonomy" id="2984495"/>
    <lineage>
        <taxon>Bacteria</taxon>
        <taxon>Bacillati</taxon>
        <taxon>Actinomycetota</taxon>
        <taxon>Actinomycetes</taxon>
        <taxon>Kitasatosporales</taxon>
        <taxon>Streptomycetaceae</taxon>
        <taxon>Streptomyces</taxon>
    </lineage>
</organism>
<dbReference type="Proteomes" id="UP001163064">
    <property type="component" value="Unassembled WGS sequence"/>
</dbReference>
<comment type="caution">
    <text evidence="1">The sequence shown here is derived from an EMBL/GenBank/DDBJ whole genome shotgun (WGS) entry which is preliminary data.</text>
</comment>
<proteinExistence type="predicted"/>
<keyword evidence="2" id="KW-1185">Reference proteome</keyword>
<reference evidence="1" key="1">
    <citation type="submission" date="2022-10" db="EMBL/GenBank/DDBJ databases">
        <title>Streptomyces beihaiensis sp. nov., a chitin degrading actinobacterium, isolated from shrimp pond soil.</title>
        <authorList>
            <person name="Xie J."/>
            <person name="Shen N."/>
        </authorList>
    </citation>
    <scope>NUCLEOTIDE SEQUENCE</scope>
    <source>
        <strain evidence="1">GXMU-J5</strain>
    </source>
</reference>
<dbReference type="Gene3D" id="2.120.10.70">
    <property type="entry name" value="Fucose-specific lectin"/>
    <property type="match status" value="1"/>
</dbReference>
<dbReference type="SUPFAM" id="SSF89372">
    <property type="entry name" value="Fucose-specific lectin"/>
    <property type="match status" value="1"/>
</dbReference>
<evidence type="ECO:0000313" key="2">
    <source>
        <dbReference type="Proteomes" id="UP001163064"/>
    </source>
</evidence>
<gene>
    <name evidence="1" type="ORF">OFY01_23045</name>
</gene>
<protein>
    <submittedName>
        <fullName evidence="1">Uncharacterized protein</fullName>
    </submittedName>
</protein>
<sequence>MNGDWLIRGRDGRLCAYAHAPDGDAVVCRVERYPAGPWTEPRRVGGDQRLHPVLALARADSGYTHLVSWRPTAPGESGLVHSTHFQSHLAALDWSPIGHPNRKGDRTGPVAVTVDAQGRAHVFVRNKGGGVSMRAQAEKGGWDPWQDLRSSRGRGRLVAVTGESGLVTVYNLTPGGVRRFTQREPGGTPTMDDAVLPSATVRPDSLSALATSSGGVTLFYVDEDGGLYAWRGDGAPVRITDAAGDGAPAALRCRVDDVDCTLLAQRARSGRIAFAAYPTEVEDAGAWWSESGDPLPADSLVALAEDAQGRVVAATYVPGGPGRMFLTRRGDEKGLALEAWQRAF</sequence>